<feature type="transmembrane region" description="Helical" evidence="1">
    <location>
        <begin position="168"/>
        <end position="189"/>
    </location>
</feature>
<reference evidence="2 3" key="1">
    <citation type="submission" date="2015-12" db="EMBL/GenBank/DDBJ databases">
        <title>The genome of Folsomia candida.</title>
        <authorList>
            <person name="Faddeeva A."/>
            <person name="Derks M.F."/>
            <person name="Anvar Y."/>
            <person name="Smit S."/>
            <person name="Van Straalen N."/>
            <person name="Roelofs D."/>
        </authorList>
    </citation>
    <scope>NUCLEOTIDE SEQUENCE [LARGE SCALE GENOMIC DNA]</scope>
    <source>
        <strain evidence="2 3">VU population</strain>
        <tissue evidence="2">Whole body</tissue>
    </source>
</reference>
<sequence length="385" mass="44338">MSPVKPNLPTNPPDVLKLDEIKVYTFQHPQDQYPMFTTRVDDLIERVELFTGMGKKIVETVEGVETGKNMLMEQEYVLYPILAKNIMAVVEECIPQKDKTLVLYTETSWNFPGSTAVTSYNRNWLRINRPANFLLNLFPLVLWCQIIFSPHHPMHIPNIFSNYPALFYSAYFIYAPAILYSFCFVASYAKILCQTFSGLILFVLPVIEELALFRKPREFRKFKCSPELGSQPEHLVHVYRSLQFAMKEVRLVFGKYLPIIQTVMGQLAISTGYVLIAEGTKVNLAKRMTFLLCVPSAVLSWAALTTCTAKIQKSAKKCLTSWRVHGAHWESSWDRKYMAKFRKSCKPLYFGWDGLMVVTHKSVLKFIQGSIRGLFRTLLTLKKKK</sequence>
<name>A0A226DSE2_FOLCA</name>
<dbReference type="AlphaFoldDB" id="A0A226DSE2"/>
<keyword evidence="1" id="KW-0812">Transmembrane</keyword>
<evidence type="ECO:0000256" key="1">
    <source>
        <dbReference type="SAM" id="Phobius"/>
    </source>
</evidence>
<proteinExistence type="predicted"/>
<comment type="caution">
    <text evidence="2">The sequence shown here is derived from an EMBL/GenBank/DDBJ whole genome shotgun (WGS) entry which is preliminary data.</text>
</comment>
<gene>
    <name evidence="2" type="ORF">Fcan01_16921</name>
</gene>
<organism evidence="2 3">
    <name type="scientific">Folsomia candida</name>
    <name type="common">Springtail</name>
    <dbReference type="NCBI Taxonomy" id="158441"/>
    <lineage>
        <taxon>Eukaryota</taxon>
        <taxon>Metazoa</taxon>
        <taxon>Ecdysozoa</taxon>
        <taxon>Arthropoda</taxon>
        <taxon>Hexapoda</taxon>
        <taxon>Collembola</taxon>
        <taxon>Entomobryomorpha</taxon>
        <taxon>Isotomoidea</taxon>
        <taxon>Isotomidae</taxon>
        <taxon>Proisotominae</taxon>
        <taxon>Folsomia</taxon>
    </lineage>
</organism>
<evidence type="ECO:0000313" key="2">
    <source>
        <dbReference type="EMBL" id="OXA48133.1"/>
    </source>
</evidence>
<dbReference type="Proteomes" id="UP000198287">
    <property type="component" value="Unassembled WGS sequence"/>
</dbReference>
<dbReference type="EMBL" id="LNIX01000012">
    <property type="protein sequence ID" value="OXA48133.1"/>
    <property type="molecule type" value="Genomic_DNA"/>
</dbReference>
<keyword evidence="1" id="KW-0472">Membrane</keyword>
<evidence type="ECO:0000313" key="3">
    <source>
        <dbReference type="Proteomes" id="UP000198287"/>
    </source>
</evidence>
<accession>A0A226DSE2</accession>
<keyword evidence="1" id="KW-1133">Transmembrane helix</keyword>
<feature type="transmembrane region" description="Helical" evidence="1">
    <location>
        <begin position="196"/>
        <end position="213"/>
    </location>
</feature>
<feature type="transmembrane region" description="Helical" evidence="1">
    <location>
        <begin position="131"/>
        <end position="148"/>
    </location>
</feature>
<protein>
    <submittedName>
        <fullName evidence="2">Uncharacterized protein</fullName>
    </submittedName>
</protein>
<keyword evidence="3" id="KW-1185">Reference proteome</keyword>